<feature type="transmembrane region" description="Helical" evidence="1">
    <location>
        <begin position="124"/>
        <end position="149"/>
    </location>
</feature>
<protein>
    <submittedName>
        <fullName evidence="3">7TM_GPCR_Srx domain-containing protein</fullName>
    </submittedName>
</protein>
<evidence type="ECO:0000313" key="2">
    <source>
        <dbReference type="Proteomes" id="UP000095287"/>
    </source>
</evidence>
<evidence type="ECO:0000256" key="1">
    <source>
        <dbReference type="SAM" id="Phobius"/>
    </source>
</evidence>
<keyword evidence="2" id="KW-1185">Reference proteome</keyword>
<feature type="transmembrane region" description="Helical" evidence="1">
    <location>
        <begin position="179"/>
        <end position="201"/>
    </location>
</feature>
<dbReference type="Proteomes" id="UP000095287">
    <property type="component" value="Unplaced"/>
</dbReference>
<reference evidence="3" key="1">
    <citation type="submission" date="2016-11" db="UniProtKB">
        <authorList>
            <consortium name="WormBaseParasite"/>
        </authorList>
    </citation>
    <scope>IDENTIFICATION</scope>
</reference>
<accession>A0A1I7Y3K3</accession>
<keyword evidence="1" id="KW-0812">Transmembrane</keyword>
<keyword evidence="1" id="KW-1133">Transmembrane helix</keyword>
<keyword evidence="1" id="KW-0472">Membrane</keyword>
<evidence type="ECO:0000313" key="3">
    <source>
        <dbReference type="WBParaSite" id="L893_g1225.t1"/>
    </source>
</evidence>
<dbReference type="AlphaFoldDB" id="A0A1I7Y3K3"/>
<feature type="transmembrane region" description="Helical" evidence="1">
    <location>
        <begin position="222"/>
        <end position="244"/>
    </location>
</feature>
<feature type="transmembrane region" description="Helical" evidence="1">
    <location>
        <begin position="53"/>
        <end position="73"/>
    </location>
</feature>
<proteinExistence type="predicted"/>
<name>A0A1I7Y3K3_9BILA</name>
<sequence>MVDRFVAGFILLCLTIPGLICSAFVIYASFTWHTSWKQHPFQIITSSKQLRKVVAYRIILQISVVEFILLFGHVVSSTMPLSDSTYGYWGKKSFYVCVLLLNAVLAFNRVFVNTQFGARSSGKIYALIIGLCYVILAVEIACYLSPYVATNFSLDTFDWVYDGALHNPLMSYIVYQEQVVAFGGIAFELVCYVAIFALITKKRTLPCTPSQSVQSSTRNPEYRILITSVVAFTYQVIMIIPFHFADFDCPAEWRIQKTSAGFDLQKEEVHADGVHSFWSKKEEQLLDSWVSNCKPSLMNAARVAQGEKYASQLYN</sequence>
<feature type="transmembrane region" description="Helical" evidence="1">
    <location>
        <begin position="6"/>
        <end position="32"/>
    </location>
</feature>
<feature type="transmembrane region" description="Helical" evidence="1">
    <location>
        <begin position="93"/>
        <end position="112"/>
    </location>
</feature>
<dbReference type="WBParaSite" id="L893_g1225.t1">
    <property type="protein sequence ID" value="L893_g1225.t1"/>
    <property type="gene ID" value="L893_g1225"/>
</dbReference>
<organism evidence="2 3">
    <name type="scientific">Steinernema glaseri</name>
    <dbReference type="NCBI Taxonomy" id="37863"/>
    <lineage>
        <taxon>Eukaryota</taxon>
        <taxon>Metazoa</taxon>
        <taxon>Ecdysozoa</taxon>
        <taxon>Nematoda</taxon>
        <taxon>Chromadorea</taxon>
        <taxon>Rhabditida</taxon>
        <taxon>Tylenchina</taxon>
        <taxon>Panagrolaimomorpha</taxon>
        <taxon>Strongyloidoidea</taxon>
        <taxon>Steinernematidae</taxon>
        <taxon>Steinernema</taxon>
    </lineage>
</organism>